<dbReference type="GO" id="GO:0008289">
    <property type="term" value="F:lipid binding"/>
    <property type="evidence" value="ECO:0007669"/>
    <property type="project" value="InterPro"/>
</dbReference>
<dbReference type="SUPFAM" id="SSF55961">
    <property type="entry name" value="Bet v1-like"/>
    <property type="match status" value="1"/>
</dbReference>
<name>A0A3Q7IV67_SOLLC</name>
<dbReference type="Gramene" id="Solyc11g022430.2.1">
    <property type="protein sequence ID" value="Solyc11g022430.2.1"/>
    <property type="gene ID" value="Solyc11g022430.2"/>
</dbReference>
<protein>
    <recommendedName>
        <fullName evidence="1">START domain-containing protein</fullName>
    </recommendedName>
</protein>
<dbReference type="AlphaFoldDB" id="A0A3Q7IV67"/>
<sequence length="204" mass="23697">MKEARFTTSARWYERVSKLISSVPERPSVIVSNLAPSKSTIGYPPPLVKWMDLFPTIVTKVKTIEVLDSGTWGGFIQFWKLEIFSSYVVDNLIPTSWIMMDVSYDLFNDIRSGVHSYSWKFPSGCLIQDMGNDQSKVTWDEHVQVYEKNQVHRFFRDFLSDLHTYGAKRWFVTLQRMSERYNFVTGAICPTRHDFKGGSGMRLI</sequence>
<dbReference type="PANTHER" id="PTHR45654:SF9">
    <property type="entry name" value="HOMEOBOX-LEUCINE ZIPPER PROTEIN HDG10-RELATED"/>
    <property type="match status" value="1"/>
</dbReference>
<evidence type="ECO:0000259" key="1">
    <source>
        <dbReference type="PROSITE" id="PS50848"/>
    </source>
</evidence>
<reference evidence="2" key="1">
    <citation type="journal article" date="2012" name="Nature">
        <title>The tomato genome sequence provides insights into fleshy fruit evolution.</title>
        <authorList>
            <consortium name="Tomato Genome Consortium"/>
        </authorList>
    </citation>
    <scope>NUCLEOTIDE SEQUENCE [LARGE SCALE GENOMIC DNA]</scope>
    <source>
        <strain evidence="2">cv. Heinz 1706</strain>
    </source>
</reference>
<dbReference type="InterPro" id="IPR002913">
    <property type="entry name" value="START_lipid-bd_dom"/>
</dbReference>
<dbReference type="Pfam" id="PF01852">
    <property type="entry name" value="START"/>
    <property type="match status" value="1"/>
</dbReference>
<dbReference type="EnsemblPlants" id="Solyc11g022430.2.1">
    <property type="protein sequence ID" value="Solyc11g022430.2.1"/>
    <property type="gene ID" value="Solyc11g022430.2"/>
</dbReference>
<dbReference type="InParanoid" id="A0A3Q7IV67"/>
<dbReference type="Proteomes" id="UP000004994">
    <property type="component" value="Chromosome 11"/>
</dbReference>
<evidence type="ECO:0000313" key="3">
    <source>
        <dbReference type="Proteomes" id="UP000004994"/>
    </source>
</evidence>
<dbReference type="PROSITE" id="PS50848">
    <property type="entry name" value="START"/>
    <property type="match status" value="1"/>
</dbReference>
<accession>A0A3Q7IV67</accession>
<feature type="domain" description="START" evidence="1">
    <location>
        <begin position="121"/>
        <end position="183"/>
    </location>
</feature>
<dbReference type="PaxDb" id="4081-Solyc11g022430.1.1"/>
<organism evidence="2">
    <name type="scientific">Solanum lycopersicum</name>
    <name type="common">Tomato</name>
    <name type="synonym">Lycopersicon esculentum</name>
    <dbReference type="NCBI Taxonomy" id="4081"/>
    <lineage>
        <taxon>Eukaryota</taxon>
        <taxon>Viridiplantae</taxon>
        <taxon>Streptophyta</taxon>
        <taxon>Embryophyta</taxon>
        <taxon>Tracheophyta</taxon>
        <taxon>Spermatophyta</taxon>
        <taxon>Magnoliopsida</taxon>
        <taxon>eudicotyledons</taxon>
        <taxon>Gunneridae</taxon>
        <taxon>Pentapetalae</taxon>
        <taxon>asterids</taxon>
        <taxon>lamiids</taxon>
        <taxon>Solanales</taxon>
        <taxon>Solanaceae</taxon>
        <taxon>Solanoideae</taxon>
        <taxon>Solaneae</taxon>
        <taxon>Solanum</taxon>
        <taxon>Solanum subgen. Lycopersicon</taxon>
    </lineage>
</organism>
<proteinExistence type="predicted"/>
<dbReference type="STRING" id="4081.A0A3Q7IV67"/>
<reference evidence="2" key="2">
    <citation type="submission" date="2019-01" db="UniProtKB">
        <authorList>
            <consortium name="EnsemblPlants"/>
        </authorList>
    </citation>
    <scope>IDENTIFICATION</scope>
    <source>
        <strain evidence="2">cv. Heinz 1706</strain>
    </source>
</reference>
<dbReference type="InterPro" id="IPR042160">
    <property type="entry name" value="HD-Zip_IV"/>
</dbReference>
<keyword evidence="3" id="KW-1185">Reference proteome</keyword>
<dbReference type="PANTHER" id="PTHR45654">
    <property type="entry name" value="HOMEOBOX-LEUCINE ZIPPER PROTEIN MERISTEM L1"/>
    <property type="match status" value="1"/>
</dbReference>
<evidence type="ECO:0000313" key="2">
    <source>
        <dbReference type="EnsemblPlants" id="Solyc11g022430.2.1"/>
    </source>
</evidence>
<dbReference type="GO" id="GO:0003677">
    <property type="term" value="F:DNA binding"/>
    <property type="evidence" value="ECO:0007669"/>
    <property type="project" value="UniProtKB-KW"/>
</dbReference>